<gene>
    <name evidence="1" type="ORF">BSTOLATCC_MIC31853</name>
</gene>
<dbReference type="AlphaFoldDB" id="A0AAU9JB70"/>
<evidence type="ECO:0000313" key="1">
    <source>
        <dbReference type="EMBL" id="CAG9322737.1"/>
    </source>
</evidence>
<organism evidence="1 2">
    <name type="scientific">Blepharisma stoltei</name>
    <dbReference type="NCBI Taxonomy" id="1481888"/>
    <lineage>
        <taxon>Eukaryota</taxon>
        <taxon>Sar</taxon>
        <taxon>Alveolata</taxon>
        <taxon>Ciliophora</taxon>
        <taxon>Postciliodesmatophora</taxon>
        <taxon>Heterotrichea</taxon>
        <taxon>Heterotrichida</taxon>
        <taxon>Blepharismidae</taxon>
        <taxon>Blepharisma</taxon>
    </lineage>
</organism>
<accession>A0AAU9JB70</accession>
<sequence>MQAILLCLIFEHLSKSLYEPPLLFFAMNMAYLYSSCHDSWDEYCLDSGYPYEDGDLDEALAEVEMWKKKSDF</sequence>
<keyword evidence="2" id="KW-1185">Reference proteome</keyword>
<dbReference type="EMBL" id="CAJZBQ010000032">
    <property type="protein sequence ID" value="CAG9322737.1"/>
    <property type="molecule type" value="Genomic_DNA"/>
</dbReference>
<protein>
    <submittedName>
        <fullName evidence="1">Uncharacterized protein</fullName>
    </submittedName>
</protein>
<proteinExistence type="predicted"/>
<name>A0AAU9JB70_9CILI</name>
<reference evidence="1" key="1">
    <citation type="submission" date="2021-09" db="EMBL/GenBank/DDBJ databases">
        <authorList>
            <consortium name="AG Swart"/>
            <person name="Singh M."/>
            <person name="Singh A."/>
            <person name="Seah K."/>
            <person name="Emmerich C."/>
        </authorList>
    </citation>
    <scope>NUCLEOTIDE SEQUENCE</scope>
    <source>
        <strain evidence="1">ATCC30299</strain>
    </source>
</reference>
<dbReference type="Proteomes" id="UP001162131">
    <property type="component" value="Unassembled WGS sequence"/>
</dbReference>
<comment type="caution">
    <text evidence="1">The sequence shown here is derived from an EMBL/GenBank/DDBJ whole genome shotgun (WGS) entry which is preliminary data.</text>
</comment>
<evidence type="ECO:0000313" key="2">
    <source>
        <dbReference type="Proteomes" id="UP001162131"/>
    </source>
</evidence>